<evidence type="ECO:0000259" key="6">
    <source>
        <dbReference type="PROSITE" id="PS50115"/>
    </source>
</evidence>
<dbReference type="Pfam" id="PF01412">
    <property type="entry name" value="ArfGap"/>
    <property type="match status" value="1"/>
</dbReference>
<dbReference type="InterPro" id="IPR038508">
    <property type="entry name" value="ArfGAP_dom_sf"/>
</dbReference>
<evidence type="ECO:0000256" key="1">
    <source>
        <dbReference type="ARBA" id="ARBA00022468"/>
    </source>
</evidence>
<feature type="domain" description="Arf-GAP" evidence="6">
    <location>
        <begin position="5"/>
        <end position="81"/>
    </location>
</feature>
<dbReference type="RefSeq" id="XP_025600512.1">
    <property type="nucleotide sequence ID" value="XM_025739956.1"/>
</dbReference>
<dbReference type="InterPro" id="IPR037278">
    <property type="entry name" value="ARFGAP/RecO"/>
</dbReference>
<dbReference type="PRINTS" id="PR00405">
    <property type="entry name" value="REVINTRACTNG"/>
</dbReference>
<dbReference type="SMART" id="SM00105">
    <property type="entry name" value="ArfGap"/>
    <property type="match status" value="1"/>
</dbReference>
<dbReference type="PANTHER" id="PTHR45705">
    <property type="entry name" value="FI20236P1"/>
    <property type="match status" value="1"/>
</dbReference>
<evidence type="ECO:0000313" key="8">
    <source>
        <dbReference type="Proteomes" id="UP000245946"/>
    </source>
</evidence>
<keyword evidence="8" id="KW-1185">Reference proteome</keyword>
<keyword evidence="3 5" id="KW-0863">Zinc-finger</keyword>
<proteinExistence type="predicted"/>
<dbReference type="STRING" id="58919.A0A316ZIW2"/>
<reference evidence="7 8" key="1">
    <citation type="journal article" date="2018" name="Mol. Biol. Evol.">
        <title>Broad Genomic Sampling Reveals a Smut Pathogenic Ancestry of the Fungal Clade Ustilaginomycotina.</title>
        <authorList>
            <person name="Kijpornyongpan T."/>
            <person name="Mondo S.J."/>
            <person name="Barry K."/>
            <person name="Sandor L."/>
            <person name="Lee J."/>
            <person name="Lipzen A."/>
            <person name="Pangilinan J."/>
            <person name="LaButti K."/>
            <person name="Hainaut M."/>
            <person name="Henrissat B."/>
            <person name="Grigoriev I.V."/>
            <person name="Spatafora J.W."/>
            <person name="Aime M.C."/>
        </authorList>
    </citation>
    <scope>NUCLEOTIDE SEQUENCE [LARGE SCALE GENOMIC DNA]</scope>
    <source>
        <strain evidence="7 8">MCA 4186</strain>
    </source>
</reference>
<dbReference type="PROSITE" id="PS50115">
    <property type="entry name" value="ARFGAP"/>
    <property type="match status" value="1"/>
</dbReference>
<keyword evidence="4" id="KW-0862">Zinc</keyword>
<dbReference type="SUPFAM" id="SSF57863">
    <property type="entry name" value="ArfGap/RecO-like zinc finger"/>
    <property type="match status" value="1"/>
</dbReference>
<evidence type="ECO:0000313" key="7">
    <source>
        <dbReference type="EMBL" id="PWO00234.1"/>
    </source>
</evidence>
<dbReference type="GO" id="GO:0005096">
    <property type="term" value="F:GTPase activator activity"/>
    <property type="evidence" value="ECO:0007669"/>
    <property type="project" value="UniProtKB-KW"/>
</dbReference>
<organism evidence="7 8">
    <name type="scientific">Tilletiopsis washingtonensis</name>
    <dbReference type="NCBI Taxonomy" id="58919"/>
    <lineage>
        <taxon>Eukaryota</taxon>
        <taxon>Fungi</taxon>
        <taxon>Dikarya</taxon>
        <taxon>Basidiomycota</taxon>
        <taxon>Ustilaginomycotina</taxon>
        <taxon>Exobasidiomycetes</taxon>
        <taxon>Entylomatales</taxon>
        <taxon>Entylomatales incertae sedis</taxon>
        <taxon>Tilletiopsis</taxon>
    </lineage>
</organism>
<keyword evidence="2" id="KW-0479">Metal-binding</keyword>
<dbReference type="InterPro" id="IPR001164">
    <property type="entry name" value="ArfGAP_dom"/>
</dbReference>
<sequence length="81" mass="8972">ERYGRQVLELVRAPGNDACADCGARAPRWASWSLGVFICVQCAGVHRKMGTHISKVKSLTLDTWTREQVERMRAVGNVASN</sequence>
<dbReference type="InterPro" id="IPR051718">
    <property type="entry name" value="ARF_GTPase-activating"/>
</dbReference>
<dbReference type="GeneID" id="37267502"/>
<accession>A0A316ZIW2</accession>
<evidence type="ECO:0000256" key="4">
    <source>
        <dbReference type="ARBA" id="ARBA00022833"/>
    </source>
</evidence>
<feature type="non-terminal residue" evidence="7">
    <location>
        <position position="1"/>
    </location>
</feature>
<protein>
    <submittedName>
        <fullName evidence="7">Arf GTPase activating protein</fullName>
    </submittedName>
</protein>
<dbReference type="OrthoDB" id="10266696at2759"/>
<name>A0A316ZIW2_9BASI</name>
<feature type="non-terminal residue" evidence="7">
    <location>
        <position position="81"/>
    </location>
</feature>
<evidence type="ECO:0000256" key="5">
    <source>
        <dbReference type="PROSITE-ProRule" id="PRU00288"/>
    </source>
</evidence>
<dbReference type="GO" id="GO:0008270">
    <property type="term" value="F:zinc ion binding"/>
    <property type="evidence" value="ECO:0007669"/>
    <property type="project" value="UniProtKB-KW"/>
</dbReference>
<dbReference type="EMBL" id="KZ819286">
    <property type="protein sequence ID" value="PWO00234.1"/>
    <property type="molecule type" value="Genomic_DNA"/>
</dbReference>
<dbReference type="PANTHER" id="PTHR45705:SF1">
    <property type="entry name" value="FI20236P1"/>
    <property type="match status" value="1"/>
</dbReference>
<gene>
    <name evidence="7" type="ORF">FA09DRAFT_290123</name>
</gene>
<dbReference type="FunFam" id="1.10.220.150:FF:000009">
    <property type="entry name" value="stromal membrane-associated protein 1 isoform X1"/>
    <property type="match status" value="1"/>
</dbReference>
<evidence type="ECO:0000256" key="2">
    <source>
        <dbReference type="ARBA" id="ARBA00022723"/>
    </source>
</evidence>
<evidence type="ECO:0000256" key="3">
    <source>
        <dbReference type="ARBA" id="ARBA00022771"/>
    </source>
</evidence>
<dbReference type="AlphaFoldDB" id="A0A316ZIW2"/>
<keyword evidence="1" id="KW-0343">GTPase activation</keyword>
<dbReference type="CDD" id="cd08204">
    <property type="entry name" value="ArfGap"/>
    <property type="match status" value="1"/>
</dbReference>
<dbReference type="Gene3D" id="1.10.220.150">
    <property type="entry name" value="Arf GTPase activating protein"/>
    <property type="match status" value="1"/>
</dbReference>
<dbReference type="Proteomes" id="UP000245946">
    <property type="component" value="Unassembled WGS sequence"/>
</dbReference>
<dbReference type="GO" id="GO:0005737">
    <property type="term" value="C:cytoplasm"/>
    <property type="evidence" value="ECO:0007669"/>
    <property type="project" value="TreeGrafter"/>
</dbReference>